<keyword evidence="10" id="KW-1185">Reference proteome</keyword>
<evidence type="ECO:0000256" key="4">
    <source>
        <dbReference type="ARBA" id="ARBA00022705"/>
    </source>
</evidence>
<feature type="domain" description="DNA polymerase alpha/delta/epsilon subunit B" evidence="7">
    <location>
        <begin position="331"/>
        <end position="518"/>
    </location>
</feature>
<evidence type="ECO:0000256" key="1">
    <source>
        <dbReference type="ARBA" id="ARBA00004123"/>
    </source>
</evidence>
<dbReference type="InterPro" id="IPR007185">
    <property type="entry name" value="DNA_pol_a/d/e_bsu"/>
</dbReference>
<organism evidence="9 10">
    <name type="scientific">Smittium mucronatum</name>
    <dbReference type="NCBI Taxonomy" id="133383"/>
    <lineage>
        <taxon>Eukaryota</taxon>
        <taxon>Fungi</taxon>
        <taxon>Fungi incertae sedis</taxon>
        <taxon>Zoopagomycota</taxon>
        <taxon>Kickxellomycotina</taxon>
        <taxon>Harpellomycetes</taxon>
        <taxon>Harpellales</taxon>
        <taxon>Legeriomycetaceae</taxon>
        <taxon>Smittium</taxon>
    </lineage>
</organism>
<evidence type="ECO:0000256" key="2">
    <source>
        <dbReference type="ARBA" id="ARBA00007299"/>
    </source>
</evidence>
<feature type="domain" description="DNA polymerase alpha subunit B OB" evidence="8">
    <location>
        <begin position="240"/>
        <end position="309"/>
    </location>
</feature>
<evidence type="ECO:0000256" key="3">
    <source>
        <dbReference type="ARBA" id="ARBA00018596"/>
    </source>
</evidence>
<evidence type="ECO:0000313" key="9">
    <source>
        <dbReference type="EMBL" id="OLY77916.1"/>
    </source>
</evidence>
<evidence type="ECO:0000256" key="5">
    <source>
        <dbReference type="ARBA" id="ARBA00023242"/>
    </source>
</evidence>
<protein>
    <recommendedName>
        <fullName evidence="3">DNA polymerase alpha subunit B</fullName>
    </recommendedName>
</protein>
<dbReference type="Gene3D" id="3.60.21.60">
    <property type="match status" value="2"/>
</dbReference>
<keyword evidence="4" id="KW-0235">DNA replication</keyword>
<dbReference type="Pfam" id="PF22062">
    <property type="entry name" value="OB_DPOA2"/>
    <property type="match status" value="1"/>
</dbReference>
<dbReference type="AlphaFoldDB" id="A0A1R0GM07"/>
<feature type="region of interest" description="Disordered" evidence="6">
    <location>
        <begin position="87"/>
        <end position="108"/>
    </location>
</feature>
<evidence type="ECO:0000259" key="7">
    <source>
        <dbReference type="Pfam" id="PF04042"/>
    </source>
</evidence>
<sequence>MMTKSPTEIDKVVSSFHPTKISPDTVPKRTQSPIAQLIQVYDISLDDLVNKWQAILFSKFNGDSSIELDNNSFSLLQQKVLDSVQKSFPKSHDALHSPNHQNKRKKKFGLSSFDKTTIHSLKNELSGSALLSQKDAIHQIPKQNTIINSSSAPNSQNAPFSEDKTDFYKTRQNSNKVELTLTDQKNSIDTYKSNSQLSIHLVPNSYYGRLIPTQHFALEASGLTSSNFRYMVDSVSDRSDFLEMEADYLASIVKLHYDIKSLNNPRYTTSEDVFVVGRIVASSENSYKLSPTSVELATSRRLGSGPSIPFPEKLHRKFIKEDLLGGFDMISACGPYTTLGSFSTNSYFEPLADLAKRIIDSPPKLVVLAGPFISEQIVQFDIRLVRLTPDQIFKDYIAPLLNSIALVSKLILVPSCDDLISPIINFPAPELPKQRLLSLGLDRQILSVPNPSQLIVNGFVISISIVDSLVALSGSELGVVSPNSVQKPRMERLAYHLLEQNSFFPVDPVPYYIAPISHTVLLNESRVPVDPLSKEDLHHLELFRSEDQDTGISPTPISVEKDEPINVDPASNSNPEADVELLGSISPIHMVHTPDILISPSQLKACAFYICSEIEKSQKCLFTNPGKLSSGKMGGTFSYFKISESHSSVEIIRI</sequence>
<gene>
    <name evidence="9" type="ORF">AYI68_g8044</name>
</gene>
<dbReference type="GO" id="GO:0006270">
    <property type="term" value="P:DNA replication initiation"/>
    <property type="evidence" value="ECO:0007669"/>
    <property type="project" value="TreeGrafter"/>
</dbReference>
<evidence type="ECO:0000313" key="10">
    <source>
        <dbReference type="Proteomes" id="UP000187455"/>
    </source>
</evidence>
<dbReference type="PANTHER" id="PTHR23061:SF12">
    <property type="entry name" value="DNA POLYMERASE ALPHA SUBUNIT B"/>
    <property type="match status" value="1"/>
</dbReference>
<dbReference type="GO" id="GO:0003677">
    <property type="term" value="F:DNA binding"/>
    <property type="evidence" value="ECO:0007669"/>
    <property type="project" value="InterPro"/>
</dbReference>
<dbReference type="OrthoDB" id="336885at2759"/>
<accession>A0A1R0GM07</accession>
<keyword evidence="5" id="KW-0539">Nucleus</keyword>
<comment type="similarity">
    <text evidence="2">Belongs to the DNA polymerase alpha subunit B family.</text>
</comment>
<dbReference type="PANTHER" id="PTHR23061">
    <property type="entry name" value="DNA POLYMERASE 2 ALPHA 70 KDA SUBUNIT"/>
    <property type="match status" value="1"/>
</dbReference>
<proteinExistence type="inferred from homology"/>
<evidence type="ECO:0000259" key="8">
    <source>
        <dbReference type="Pfam" id="PF22062"/>
    </source>
</evidence>
<evidence type="ECO:0000256" key="6">
    <source>
        <dbReference type="SAM" id="MobiDB-lite"/>
    </source>
</evidence>
<name>A0A1R0GM07_9FUNG</name>
<dbReference type="Proteomes" id="UP000187455">
    <property type="component" value="Unassembled WGS sequence"/>
</dbReference>
<dbReference type="InterPro" id="IPR016722">
    <property type="entry name" value="DNA_pol_alpha_bsu"/>
</dbReference>
<reference evidence="9 10" key="1">
    <citation type="journal article" date="2016" name="Mol. Biol. Evol.">
        <title>Genome-Wide Survey of Gut Fungi (Harpellales) Reveals the First Horizontally Transferred Ubiquitin Gene from a Mosquito Host.</title>
        <authorList>
            <person name="Wang Y."/>
            <person name="White M.M."/>
            <person name="Kvist S."/>
            <person name="Moncalvo J.M."/>
        </authorList>
    </citation>
    <scope>NUCLEOTIDE SEQUENCE [LARGE SCALE GENOMIC DNA]</scope>
    <source>
        <strain evidence="9 10">ALG-7-W6</strain>
    </source>
</reference>
<dbReference type="GO" id="GO:0005658">
    <property type="term" value="C:alpha DNA polymerase:primase complex"/>
    <property type="evidence" value="ECO:0007669"/>
    <property type="project" value="TreeGrafter"/>
</dbReference>
<comment type="subcellular location">
    <subcellularLocation>
        <location evidence="1">Nucleus</location>
    </subcellularLocation>
</comment>
<dbReference type="EMBL" id="LSSL01007579">
    <property type="protein sequence ID" value="OLY77916.1"/>
    <property type="molecule type" value="Genomic_DNA"/>
</dbReference>
<comment type="caution">
    <text evidence="9">The sequence shown here is derived from an EMBL/GenBank/DDBJ whole genome shotgun (WGS) entry which is preliminary data.</text>
</comment>
<dbReference type="Pfam" id="PF04042">
    <property type="entry name" value="DNA_pol_E_B"/>
    <property type="match status" value="1"/>
</dbReference>
<dbReference type="InterPro" id="IPR054300">
    <property type="entry name" value="OB_DPOA2"/>
</dbReference>
<feature type="region of interest" description="Disordered" evidence="6">
    <location>
        <begin position="548"/>
        <end position="573"/>
    </location>
</feature>
<dbReference type="STRING" id="133383.A0A1R0GM07"/>